<dbReference type="EMBL" id="CAJJDN010000081">
    <property type="protein sequence ID" value="CAD8103798.1"/>
    <property type="molecule type" value="Genomic_DNA"/>
</dbReference>
<keyword evidence="3" id="KW-0206">Cytoskeleton</keyword>
<dbReference type="GO" id="GO:0008017">
    <property type="term" value="F:microtubule binding"/>
    <property type="evidence" value="ECO:0007669"/>
    <property type="project" value="InterPro"/>
</dbReference>
<dbReference type="PROSITE" id="PS00678">
    <property type="entry name" value="WD_REPEATS_1"/>
    <property type="match status" value="2"/>
</dbReference>
<evidence type="ECO:0000313" key="7">
    <source>
        <dbReference type="Proteomes" id="UP000692954"/>
    </source>
</evidence>
<accession>A0A8S1PMS6</accession>
<dbReference type="GO" id="GO:0008352">
    <property type="term" value="C:katanin complex"/>
    <property type="evidence" value="ECO:0007669"/>
    <property type="project" value="TreeGrafter"/>
</dbReference>
<evidence type="ECO:0000256" key="1">
    <source>
        <dbReference type="ARBA" id="ARBA00004245"/>
    </source>
</evidence>
<feature type="domain" description="Katanin p80 subunit C-terminal" evidence="5">
    <location>
        <begin position="491"/>
        <end position="654"/>
    </location>
</feature>
<dbReference type="PANTHER" id="PTHR19845">
    <property type="entry name" value="KATANIN P80 SUBUNIT"/>
    <property type="match status" value="1"/>
</dbReference>
<feature type="repeat" description="WD" evidence="4">
    <location>
        <begin position="147"/>
        <end position="188"/>
    </location>
</feature>
<keyword evidence="4" id="KW-0853">WD repeat</keyword>
<organism evidence="6 7">
    <name type="scientific">Paramecium sonneborni</name>
    <dbReference type="NCBI Taxonomy" id="65129"/>
    <lineage>
        <taxon>Eukaryota</taxon>
        <taxon>Sar</taxon>
        <taxon>Alveolata</taxon>
        <taxon>Ciliophora</taxon>
        <taxon>Intramacronucleata</taxon>
        <taxon>Oligohymenophorea</taxon>
        <taxon>Peniculida</taxon>
        <taxon>Parameciidae</taxon>
        <taxon>Paramecium</taxon>
    </lineage>
</organism>
<feature type="repeat" description="WD" evidence="4">
    <location>
        <begin position="189"/>
        <end position="230"/>
    </location>
</feature>
<gene>
    <name evidence="6" type="ORF">PSON_ATCC_30995.1.T0810023</name>
</gene>
<evidence type="ECO:0000256" key="2">
    <source>
        <dbReference type="ARBA" id="ARBA00022490"/>
    </source>
</evidence>
<evidence type="ECO:0000256" key="3">
    <source>
        <dbReference type="ARBA" id="ARBA00023212"/>
    </source>
</evidence>
<comment type="subcellular location">
    <subcellularLocation>
        <location evidence="1">Cytoplasm</location>
        <location evidence="1">Cytoskeleton</location>
    </subcellularLocation>
</comment>
<dbReference type="Pfam" id="PF00400">
    <property type="entry name" value="WD40"/>
    <property type="match status" value="3"/>
</dbReference>
<evidence type="ECO:0000259" key="5">
    <source>
        <dbReference type="Pfam" id="PF13925"/>
    </source>
</evidence>
<proteinExistence type="predicted"/>
<keyword evidence="7" id="KW-1185">Reference proteome</keyword>
<keyword evidence="2" id="KW-0963">Cytoplasm</keyword>
<protein>
    <recommendedName>
        <fullName evidence="5">Katanin p80 subunit C-terminal domain-containing protein</fullName>
    </recommendedName>
</protein>
<sequence>MNRNLKLGEIENQQKIKLGRFSETGTRFFTYVDDMNQIYINKIENSKNWLDVKLLNPFQHYFVQSQNEISSIMFSSSENEIINGSSKGIITFVDISTQKIQQNIKGHLSSITSLAIFPNKDNIVLSGAMDSQVKLWDSRSKTVGFTLRAHTLSISALVVSPDGKLLASGSNDGSVKIWDINQQRLMATFSESDSSITCLQFNPLDKAIATASDDGCIRYWDLDKFNQISQTKPDKQPIYSIRFCNEGKSLVSTQNFSLKCWDLERDALFLDNVETQCKSILDTYIFEDRELFILSTQNQTGLSVFGSKLQNMNFDSRYSLDRHKQRINSERIQSCEMNDQFLQRNSVNILKPKNSQKIFQTNQVNGNYKPTNYNLIEEKGFQQYSNNGISNGNGGNWNNVVNGNNLNNQNNMNNNVNMNKFVPTTQIPQMIAYESVMQEEEIKDNQFINQENQSSLDLVTSQDEVNLSSFVIDDENKIKFIQIDLINEIEKDHNRVMQILKQRINYMKPIIYWWSNNNIKSAINAINQLMEPSILFDALSMCSQSCKFKSIPIEQMPQMLEKCKILIESKYLSHIKGGILFSYKAFTIYRDDIINIKGFNQMSKVDLIREERVSKYDKIVDQLKQIIQMSKLTKLIERNKEEISDLAKKFQIEMLGLLKRINQQQ</sequence>
<dbReference type="SMART" id="SM00320">
    <property type="entry name" value="WD40"/>
    <property type="match status" value="5"/>
</dbReference>
<reference evidence="6" key="1">
    <citation type="submission" date="2021-01" db="EMBL/GenBank/DDBJ databases">
        <authorList>
            <consortium name="Genoscope - CEA"/>
            <person name="William W."/>
        </authorList>
    </citation>
    <scope>NUCLEOTIDE SEQUENCE</scope>
</reference>
<dbReference type="InterPro" id="IPR019775">
    <property type="entry name" value="WD40_repeat_CS"/>
</dbReference>
<dbReference type="InterPro" id="IPR001680">
    <property type="entry name" value="WD40_rpt"/>
</dbReference>
<comment type="caution">
    <text evidence="6">The sequence shown here is derived from an EMBL/GenBank/DDBJ whole genome shotgun (WGS) entry which is preliminary data.</text>
</comment>
<dbReference type="InterPro" id="IPR028021">
    <property type="entry name" value="Katanin_C-terminal"/>
</dbReference>
<dbReference type="Pfam" id="PF13925">
    <property type="entry name" value="Katanin_con80"/>
    <property type="match status" value="1"/>
</dbReference>
<dbReference type="AlphaFoldDB" id="A0A8S1PMS6"/>
<dbReference type="CDD" id="cd00200">
    <property type="entry name" value="WD40"/>
    <property type="match status" value="1"/>
</dbReference>
<feature type="repeat" description="WD" evidence="4">
    <location>
        <begin position="104"/>
        <end position="146"/>
    </location>
</feature>
<dbReference type="GO" id="GO:0007019">
    <property type="term" value="P:microtubule depolymerization"/>
    <property type="evidence" value="ECO:0007669"/>
    <property type="project" value="TreeGrafter"/>
</dbReference>
<dbReference type="PANTHER" id="PTHR19845:SF0">
    <property type="entry name" value="KATANIN P80 WD40 REPEAT-CONTAINING SUBUNIT B1"/>
    <property type="match status" value="1"/>
</dbReference>
<dbReference type="PROSITE" id="PS50082">
    <property type="entry name" value="WD_REPEATS_2"/>
    <property type="match status" value="3"/>
</dbReference>
<name>A0A8S1PMS6_9CILI</name>
<dbReference type="Proteomes" id="UP000692954">
    <property type="component" value="Unassembled WGS sequence"/>
</dbReference>
<evidence type="ECO:0000256" key="4">
    <source>
        <dbReference type="PROSITE-ProRule" id="PRU00221"/>
    </source>
</evidence>
<evidence type="ECO:0000313" key="6">
    <source>
        <dbReference type="EMBL" id="CAD8103798.1"/>
    </source>
</evidence>
<dbReference type="OrthoDB" id="538223at2759"/>
<dbReference type="PROSITE" id="PS50294">
    <property type="entry name" value="WD_REPEATS_REGION"/>
    <property type="match status" value="3"/>
</dbReference>
<dbReference type="FunFam" id="2.130.10.10:FF:002636">
    <property type="entry name" value="Uncharacterized protein"/>
    <property type="match status" value="1"/>
</dbReference>